<sequence length="8" mass="877">MVKEVGSQ</sequence>
<protein>
    <submittedName>
        <fullName evidence="1">Uncharacterized protein</fullName>
    </submittedName>
</protein>
<organism evidence="1">
    <name type="scientific">Rhizophora mucronata</name>
    <name type="common">Asiatic mangrove</name>
    <dbReference type="NCBI Taxonomy" id="61149"/>
    <lineage>
        <taxon>Eukaryota</taxon>
        <taxon>Viridiplantae</taxon>
        <taxon>Streptophyta</taxon>
        <taxon>Embryophyta</taxon>
        <taxon>Tracheophyta</taxon>
        <taxon>Spermatophyta</taxon>
        <taxon>Magnoliopsida</taxon>
        <taxon>eudicotyledons</taxon>
        <taxon>Gunneridae</taxon>
        <taxon>Pentapetalae</taxon>
        <taxon>rosids</taxon>
        <taxon>fabids</taxon>
        <taxon>Malpighiales</taxon>
        <taxon>Rhizophoraceae</taxon>
        <taxon>Rhizophora</taxon>
    </lineage>
</organism>
<evidence type="ECO:0000313" key="1">
    <source>
        <dbReference type="EMBL" id="MBX73332.1"/>
    </source>
</evidence>
<dbReference type="EMBL" id="GGEC01092848">
    <property type="protein sequence ID" value="MBX73332.1"/>
    <property type="molecule type" value="Transcribed_RNA"/>
</dbReference>
<proteinExistence type="predicted"/>
<name>A0A2P2R274_RHIMU</name>
<reference evidence="1" key="1">
    <citation type="submission" date="2018-02" db="EMBL/GenBank/DDBJ databases">
        <title>Rhizophora mucronata_Transcriptome.</title>
        <authorList>
            <person name="Meera S.P."/>
            <person name="Sreeshan A."/>
            <person name="Augustine A."/>
        </authorList>
    </citation>
    <scope>NUCLEOTIDE SEQUENCE</scope>
    <source>
        <tissue evidence="1">Leaf</tissue>
    </source>
</reference>
<accession>A0A2P2R274</accession>